<evidence type="ECO:0000313" key="3">
    <source>
        <dbReference type="Proteomes" id="UP000714915"/>
    </source>
</evidence>
<dbReference type="SUPFAM" id="SSF55681">
    <property type="entry name" value="Class II aaRS and biotin synthetases"/>
    <property type="match status" value="1"/>
</dbReference>
<evidence type="ECO:0000313" key="2">
    <source>
        <dbReference type="EMBL" id="MCA9386774.1"/>
    </source>
</evidence>
<name>A0A955LAX2_9BACT</name>
<feature type="non-terminal residue" evidence="2">
    <location>
        <position position="156"/>
    </location>
</feature>
<dbReference type="GO" id="GO:0004821">
    <property type="term" value="F:histidine-tRNA ligase activity"/>
    <property type="evidence" value="ECO:0007669"/>
    <property type="project" value="TreeGrafter"/>
</dbReference>
<dbReference type="InterPro" id="IPR045864">
    <property type="entry name" value="aa-tRNA-synth_II/BPL/LPL"/>
</dbReference>
<dbReference type="EMBL" id="JAGQLF010000015">
    <property type="protein sequence ID" value="MCA9386774.1"/>
    <property type="molecule type" value="Genomic_DNA"/>
</dbReference>
<proteinExistence type="predicted"/>
<reference evidence="2" key="1">
    <citation type="submission" date="2020-04" db="EMBL/GenBank/DDBJ databases">
        <authorList>
            <person name="Zhang T."/>
        </authorList>
    </citation>
    <scope>NUCLEOTIDE SEQUENCE</scope>
    <source>
        <strain evidence="2">HKST-UBA09</strain>
    </source>
</reference>
<dbReference type="InterPro" id="IPR041715">
    <property type="entry name" value="HisRS-like_core"/>
</dbReference>
<organism evidence="2 3">
    <name type="scientific">Candidatus Dojkabacteria bacterium</name>
    <dbReference type="NCBI Taxonomy" id="2099670"/>
    <lineage>
        <taxon>Bacteria</taxon>
        <taxon>Candidatus Dojkabacteria</taxon>
    </lineage>
</organism>
<comment type="caution">
    <text evidence="2">The sequence shown here is derived from an EMBL/GenBank/DDBJ whole genome shotgun (WGS) entry which is preliminary data.</text>
</comment>
<dbReference type="PROSITE" id="PS50862">
    <property type="entry name" value="AA_TRNA_LIGASE_II"/>
    <property type="match status" value="1"/>
</dbReference>
<dbReference type="PANTHER" id="PTHR43707:SF1">
    <property type="entry name" value="HISTIDINE--TRNA LIGASE, MITOCHONDRIAL-RELATED"/>
    <property type="match status" value="1"/>
</dbReference>
<sequence>MNLSNQPPKGTADWLPSEFAIRKYIFDTWREVCTRFGYEEYLTPIIESAEIYRVKSGEDVGGKELMTMFDRAEREYAIRPEMTPSVTRMVSKIYNDTPKPIRLFSIANYFRNEKPQRGRNREFWQLNFDIFGSDSINADVEIIQMAIEIMKAFGAS</sequence>
<dbReference type="GO" id="GO:0016757">
    <property type="term" value="F:glycosyltransferase activity"/>
    <property type="evidence" value="ECO:0007669"/>
    <property type="project" value="UniProtKB-KW"/>
</dbReference>
<dbReference type="GO" id="GO:0006427">
    <property type="term" value="P:histidyl-tRNA aminoacylation"/>
    <property type="evidence" value="ECO:0007669"/>
    <property type="project" value="TreeGrafter"/>
</dbReference>
<keyword evidence="2" id="KW-0328">Glycosyltransferase</keyword>
<evidence type="ECO:0000259" key="1">
    <source>
        <dbReference type="PROSITE" id="PS50862"/>
    </source>
</evidence>
<accession>A0A955LAX2</accession>
<dbReference type="Proteomes" id="UP000714915">
    <property type="component" value="Unassembled WGS sequence"/>
</dbReference>
<dbReference type="PANTHER" id="PTHR43707">
    <property type="entry name" value="HISTIDYL-TRNA SYNTHETASE"/>
    <property type="match status" value="1"/>
</dbReference>
<dbReference type="InterPro" id="IPR004516">
    <property type="entry name" value="HisRS/HisZ"/>
</dbReference>
<reference evidence="2" key="2">
    <citation type="journal article" date="2021" name="Microbiome">
        <title>Successional dynamics and alternative stable states in a saline activated sludge microbial community over 9 years.</title>
        <authorList>
            <person name="Wang Y."/>
            <person name="Ye J."/>
            <person name="Ju F."/>
            <person name="Liu L."/>
            <person name="Boyd J.A."/>
            <person name="Deng Y."/>
            <person name="Parks D.H."/>
            <person name="Jiang X."/>
            <person name="Yin X."/>
            <person name="Woodcroft B.J."/>
            <person name="Tyson G.W."/>
            <person name="Hugenholtz P."/>
            <person name="Polz M.F."/>
            <person name="Zhang T."/>
        </authorList>
    </citation>
    <scope>NUCLEOTIDE SEQUENCE</scope>
    <source>
        <strain evidence="2">HKST-UBA09</strain>
    </source>
</reference>
<dbReference type="Gene3D" id="3.30.930.10">
    <property type="entry name" value="Bira Bifunctional Protein, Domain 2"/>
    <property type="match status" value="1"/>
</dbReference>
<dbReference type="InterPro" id="IPR006195">
    <property type="entry name" value="aa-tRNA-synth_II"/>
</dbReference>
<dbReference type="GO" id="GO:0005737">
    <property type="term" value="C:cytoplasm"/>
    <property type="evidence" value="ECO:0007669"/>
    <property type="project" value="InterPro"/>
</dbReference>
<gene>
    <name evidence="2" type="ORF">KC669_01945</name>
</gene>
<dbReference type="CDD" id="cd00773">
    <property type="entry name" value="HisRS-like_core"/>
    <property type="match status" value="1"/>
</dbReference>
<protein>
    <submittedName>
        <fullName evidence="2">ATP phosphoribosyltransferase regulatory subunit</fullName>
    </submittedName>
</protein>
<dbReference type="Pfam" id="PF13393">
    <property type="entry name" value="tRNA-synt_His"/>
    <property type="match status" value="1"/>
</dbReference>
<keyword evidence="2" id="KW-0808">Transferase</keyword>
<dbReference type="AlphaFoldDB" id="A0A955LAX2"/>
<feature type="domain" description="Aminoacyl-transfer RNA synthetases class-II family profile" evidence="1">
    <location>
        <begin position="1"/>
        <end position="156"/>
    </location>
</feature>